<proteinExistence type="predicted"/>
<sequence>LLTCLPLFLQLVAQGQFRVLKLPLGFIKVLQWV</sequence>
<organism evidence="1">
    <name type="scientific">Tetraodon nigroviridis</name>
    <name type="common">Spotted green pufferfish</name>
    <name type="synonym">Chelonodon nigroviridis</name>
    <dbReference type="NCBI Taxonomy" id="99883"/>
    <lineage>
        <taxon>Eukaryota</taxon>
        <taxon>Metazoa</taxon>
        <taxon>Chordata</taxon>
        <taxon>Craniata</taxon>
        <taxon>Vertebrata</taxon>
        <taxon>Euteleostomi</taxon>
        <taxon>Actinopterygii</taxon>
        <taxon>Neopterygii</taxon>
        <taxon>Teleostei</taxon>
        <taxon>Neoteleostei</taxon>
        <taxon>Acanthomorphata</taxon>
        <taxon>Eupercaria</taxon>
        <taxon>Tetraodontiformes</taxon>
        <taxon>Tetradontoidea</taxon>
        <taxon>Tetraodontidae</taxon>
        <taxon>Tetraodon</taxon>
    </lineage>
</organism>
<dbReference type="EMBL" id="CAAE01013556">
    <property type="protein sequence ID" value="CAF94937.1"/>
    <property type="molecule type" value="Genomic_DNA"/>
</dbReference>
<dbReference type="AlphaFoldDB" id="Q4SWP5"/>
<gene>
    <name evidence="1" type="ORF">GSTENG00011375001</name>
</gene>
<evidence type="ECO:0000313" key="1">
    <source>
        <dbReference type="EMBL" id="CAF94937.1"/>
    </source>
</evidence>
<accession>Q4SWP5</accession>
<comment type="caution">
    <text evidence="1">The sequence shown here is derived from an EMBL/GenBank/DDBJ whole genome shotgun (WGS) entry which is preliminary data.</text>
</comment>
<name>Q4SWP5_TETNG</name>
<protein>
    <submittedName>
        <fullName evidence="1">(spotted green pufferfish) hypothetical protein</fullName>
    </submittedName>
</protein>
<dbReference type="KEGG" id="tng:GSTEN00011375G001"/>
<feature type="non-terminal residue" evidence="1">
    <location>
        <position position="1"/>
    </location>
</feature>
<reference evidence="1" key="2">
    <citation type="submission" date="2004-02" db="EMBL/GenBank/DDBJ databases">
        <authorList>
            <consortium name="Genoscope"/>
            <consortium name="Whitehead Institute Centre for Genome Research"/>
        </authorList>
    </citation>
    <scope>NUCLEOTIDE SEQUENCE</scope>
</reference>
<feature type="non-terminal residue" evidence="1">
    <location>
        <position position="33"/>
    </location>
</feature>
<reference evidence="1" key="1">
    <citation type="journal article" date="2004" name="Nature">
        <title>Genome duplication in the teleost fish Tetraodon nigroviridis reveals the early vertebrate proto-karyotype.</title>
        <authorList>
            <person name="Jaillon O."/>
            <person name="Aury J.-M."/>
            <person name="Brunet F."/>
            <person name="Petit J.-L."/>
            <person name="Stange-Thomann N."/>
            <person name="Mauceli E."/>
            <person name="Bouneau L."/>
            <person name="Fischer C."/>
            <person name="Ozouf-Costaz C."/>
            <person name="Bernot A."/>
            <person name="Nicaud S."/>
            <person name="Jaffe D."/>
            <person name="Fisher S."/>
            <person name="Lutfalla G."/>
            <person name="Dossat C."/>
            <person name="Segurens B."/>
            <person name="Dasilva C."/>
            <person name="Salanoubat M."/>
            <person name="Levy M."/>
            <person name="Boudet N."/>
            <person name="Castellano S."/>
            <person name="Anthouard V."/>
            <person name="Jubin C."/>
            <person name="Castelli V."/>
            <person name="Katinka M."/>
            <person name="Vacherie B."/>
            <person name="Biemont C."/>
            <person name="Skalli Z."/>
            <person name="Cattolico L."/>
            <person name="Poulain J."/>
            <person name="De Berardinis V."/>
            <person name="Cruaud C."/>
            <person name="Duprat S."/>
            <person name="Brottier P."/>
            <person name="Coutanceau J.-P."/>
            <person name="Gouzy J."/>
            <person name="Parra G."/>
            <person name="Lardier G."/>
            <person name="Chapple C."/>
            <person name="McKernan K.J."/>
            <person name="McEwan P."/>
            <person name="Bosak S."/>
            <person name="Kellis M."/>
            <person name="Volff J.-N."/>
            <person name="Guigo R."/>
            <person name="Zody M.C."/>
            <person name="Mesirov J."/>
            <person name="Lindblad-Toh K."/>
            <person name="Birren B."/>
            <person name="Nusbaum C."/>
            <person name="Kahn D."/>
            <person name="Robinson-Rechavi M."/>
            <person name="Laudet V."/>
            <person name="Schachter V."/>
            <person name="Quetier F."/>
            <person name="Saurin W."/>
            <person name="Scarpelli C."/>
            <person name="Wincker P."/>
            <person name="Lander E.S."/>
            <person name="Weissenbach J."/>
            <person name="Roest Crollius H."/>
        </authorList>
    </citation>
    <scope>NUCLEOTIDE SEQUENCE [LARGE SCALE GENOMIC DNA]</scope>
</reference>